<keyword evidence="3" id="KW-1185">Reference proteome</keyword>
<feature type="transmembrane region" description="Helical" evidence="1">
    <location>
        <begin position="164"/>
        <end position="186"/>
    </location>
</feature>
<organism evidence="2 3">
    <name type="scientific">Molorchus minor</name>
    <dbReference type="NCBI Taxonomy" id="1323400"/>
    <lineage>
        <taxon>Eukaryota</taxon>
        <taxon>Metazoa</taxon>
        <taxon>Ecdysozoa</taxon>
        <taxon>Arthropoda</taxon>
        <taxon>Hexapoda</taxon>
        <taxon>Insecta</taxon>
        <taxon>Pterygota</taxon>
        <taxon>Neoptera</taxon>
        <taxon>Endopterygota</taxon>
        <taxon>Coleoptera</taxon>
        <taxon>Polyphaga</taxon>
        <taxon>Cucujiformia</taxon>
        <taxon>Chrysomeloidea</taxon>
        <taxon>Cerambycidae</taxon>
        <taxon>Lamiinae</taxon>
        <taxon>Monochamini</taxon>
        <taxon>Molorchus</taxon>
    </lineage>
</organism>
<reference evidence="2" key="1">
    <citation type="journal article" date="2023" name="Insect Mol. Biol.">
        <title>Genome sequencing provides insights into the evolution of gene families encoding plant cell wall-degrading enzymes in longhorned beetles.</title>
        <authorList>
            <person name="Shin N.R."/>
            <person name="Okamura Y."/>
            <person name="Kirsch R."/>
            <person name="Pauchet Y."/>
        </authorList>
    </citation>
    <scope>NUCLEOTIDE SEQUENCE</scope>
    <source>
        <strain evidence="2">MMC_N1</strain>
    </source>
</reference>
<dbReference type="EMBL" id="JAPWTJ010000032">
    <property type="protein sequence ID" value="KAJ8984561.1"/>
    <property type="molecule type" value="Genomic_DNA"/>
</dbReference>
<accession>A0ABQ9K1Y0</accession>
<gene>
    <name evidence="2" type="ORF">NQ317_006849</name>
</gene>
<dbReference type="Proteomes" id="UP001162164">
    <property type="component" value="Unassembled WGS sequence"/>
</dbReference>
<keyword evidence="1" id="KW-0812">Transmembrane</keyword>
<evidence type="ECO:0000313" key="3">
    <source>
        <dbReference type="Proteomes" id="UP001162164"/>
    </source>
</evidence>
<keyword evidence="1" id="KW-0472">Membrane</keyword>
<comment type="caution">
    <text evidence="2">The sequence shown here is derived from an EMBL/GenBank/DDBJ whole genome shotgun (WGS) entry which is preliminary data.</text>
</comment>
<keyword evidence="1" id="KW-1133">Transmembrane helix</keyword>
<evidence type="ECO:0000313" key="2">
    <source>
        <dbReference type="EMBL" id="KAJ8984561.1"/>
    </source>
</evidence>
<evidence type="ECO:0000256" key="1">
    <source>
        <dbReference type="SAM" id="Phobius"/>
    </source>
</evidence>
<protein>
    <submittedName>
        <fullName evidence="2">Uncharacterized protein</fullName>
    </submittedName>
</protein>
<name>A0ABQ9K1Y0_9CUCU</name>
<proteinExistence type="predicted"/>
<sequence>MGAASATVNNINSTAPHTSQQFIIAEGGDIPNLPQRKENVSAQTNQSIMLSKVDTKLLGNGNKNSSTDHIVLTQVKENFTRSSETNDAQAKVDPKSAINLNNTTANKNNSVLIKKTTQTTKQHPTKPCFTEEDDDPIKTELKPVYVPNIPSIDTLEKKSERSTYVIPIVAVIFSVPLVAIIISVVYKRGADWWQHRNYRRMDFLIEGMYNN</sequence>